<protein>
    <submittedName>
        <fullName evidence="3">Uncharacterized protein</fullName>
    </submittedName>
</protein>
<dbReference type="RefSeq" id="WP_097160112.1">
    <property type="nucleotide sequence ID" value="NZ_JBEPMQ010000011.1"/>
</dbReference>
<dbReference type="PROSITE" id="PS51257">
    <property type="entry name" value="PROKAR_LIPOPROTEIN"/>
    <property type="match status" value="1"/>
</dbReference>
<gene>
    <name evidence="3" type="ORF">SAMN05877753_11063</name>
</gene>
<feature type="signal peptide" evidence="2">
    <location>
        <begin position="1"/>
        <end position="30"/>
    </location>
</feature>
<evidence type="ECO:0000256" key="1">
    <source>
        <dbReference type="SAM" id="MobiDB-lite"/>
    </source>
</evidence>
<proteinExistence type="predicted"/>
<organism evidence="3 4">
    <name type="scientific">Bacillus oleivorans</name>
    <dbReference type="NCBI Taxonomy" id="1448271"/>
    <lineage>
        <taxon>Bacteria</taxon>
        <taxon>Bacillati</taxon>
        <taxon>Bacillota</taxon>
        <taxon>Bacilli</taxon>
        <taxon>Bacillales</taxon>
        <taxon>Bacillaceae</taxon>
        <taxon>Bacillus</taxon>
    </lineage>
</organism>
<keyword evidence="2" id="KW-0732">Signal</keyword>
<evidence type="ECO:0000313" key="4">
    <source>
        <dbReference type="Proteomes" id="UP000219546"/>
    </source>
</evidence>
<dbReference type="Proteomes" id="UP000219546">
    <property type="component" value="Unassembled WGS sequence"/>
</dbReference>
<reference evidence="3 4" key="1">
    <citation type="submission" date="2017-08" db="EMBL/GenBank/DDBJ databases">
        <authorList>
            <person name="de Groot N.N."/>
        </authorList>
    </citation>
    <scope>NUCLEOTIDE SEQUENCE [LARGE SCALE GENOMIC DNA]</scope>
    <source>
        <strain evidence="3 4">JC228</strain>
    </source>
</reference>
<keyword evidence="4" id="KW-1185">Reference proteome</keyword>
<accession>A0A285D681</accession>
<feature type="compositionally biased region" description="Acidic residues" evidence="1">
    <location>
        <begin position="48"/>
        <end position="72"/>
    </location>
</feature>
<name>A0A285D681_9BACI</name>
<dbReference type="AlphaFoldDB" id="A0A285D681"/>
<sequence>MEGLKKMKKGLLALLATFMLIGIAAGCSNATNTEDPGTEENQTGTEDTGTEDTGTEEGTEEGNEEGTEESGN</sequence>
<evidence type="ECO:0000256" key="2">
    <source>
        <dbReference type="SAM" id="SignalP"/>
    </source>
</evidence>
<evidence type="ECO:0000313" key="3">
    <source>
        <dbReference type="EMBL" id="SNX74768.1"/>
    </source>
</evidence>
<feature type="region of interest" description="Disordered" evidence="1">
    <location>
        <begin position="28"/>
        <end position="72"/>
    </location>
</feature>
<dbReference type="EMBL" id="OAOP01000010">
    <property type="protein sequence ID" value="SNX74768.1"/>
    <property type="molecule type" value="Genomic_DNA"/>
</dbReference>
<feature type="chain" id="PRO_5012131310" evidence="2">
    <location>
        <begin position="31"/>
        <end position="72"/>
    </location>
</feature>